<sequence length="277" mass="31964">MVRAQETLRREKMAGTEDTSNSSAAEDQLVDGVSPRKARMPLLESIALQSQCYEAIDLQSVRMDDGPDDSLLVTTKCELTITETMLYCGFPNLIKYGKWSALVDKMLGKKIVIHGSTHSFWDHASGRVQRLHSELPLLEPDDAQSLLHDVLVFIDTCEDANASQTPLENNGERDKKRRLRYYSPDYERCRREKKKVEREALRSEVAQYEMQVELLRTQRLIHRDDSKWGWVQSATEEEEKRRKAEKLNHQLRGLLVQQFNIAQTLRNVLTQETGFAQ</sequence>
<reference evidence="3" key="1">
    <citation type="submission" date="2021-01" db="EMBL/GenBank/DDBJ databases">
        <title>Phytophthora aleatoria, a newly-described species from Pinus radiata is distinct from Phytophthora cactorum isolates based on comparative genomics.</title>
        <authorList>
            <person name="Mcdougal R."/>
            <person name="Panda P."/>
            <person name="Williams N."/>
            <person name="Studholme D.J."/>
        </authorList>
    </citation>
    <scope>NUCLEOTIDE SEQUENCE</scope>
    <source>
        <strain evidence="3">NZFS 3830</strain>
    </source>
</reference>
<dbReference type="OrthoDB" id="126839at2759"/>
<name>A0A8T1U8P4_9STRA</name>
<evidence type="ECO:0000256" key="1">
    <source>
        <dbReference type="SAM" id="Coils"/>
    </source>
</evidence>
<dbReference type="VEuPathDB" id="FungiDB:PC110_g7075"/>
<organism evidence="3 4">
    <name type="scientific">Phytophthora cactorum</name>
    <dbReference type="NCBI Taxonomy" id="29920"/>
    <lineage>
        <taxon>Eukaryota</taxon>
        <taxon>Sar</taxon>
        <taxon>Stramenopiles</taxon>
        <taxon>Oomycota</taxon>
        <taxon>Peronosporomycetes</taxon>
        <taxon>Peronosporales</taxon>
        <taxon>Peronosporaceae</taxon>
        <taxon>Phytophthora</taxon>
    </lineage>
</organism>
<gene>
    <name evidence="3" type="ORF">JG687_00011350</name>
</gene>
<feature type="non-terminal residue" evidence="3">
    <location>
        <position position="1"/>
    </location>
</feature>
<proteinExistence type="predicted"/>
<dbReference type="AlphaFoldDB" id="A0A8T1U8P4"/>
<protein>
    <submittedName>
        <fullName evidence="3">Uncharacterized protein</fullName>
    </submittedName>
</protein>
<keyword evidence="1" id="KW-0175">Coiled coil</keyword>
<dbReference type="EMBL" id="JAENGZ010000692">
    <property type="protein sequence ID" value="KAG6955222.1"/>
    <property type="molecule type" value="Genomic_DNA"/>
</dbReference>
<evidence type="ECO:0000256" key="2">
    <source>
        <dbReference type="SAM" id="MobiDB-lite"/>
    </source>
</evidence>
<feature type="coiled-coil region" evidence="1">
    <location>
        <begin position="186"/>
        <end position="257"/>
    </location>
</feature>
<evidence type="ECO:0000313" key="3">
    <source>
        <dbReference type="EMBL" id="KAG6955222.1"/>
    </source>
</evidence>
<feature type="region of interest" description="Disordered" evidence="2">
    <location>
        <begin position="1"/>
        <end position="31"/>
    </location>
</feature>
<comment type="caution">
    <text evidence="3">The sequence shown here is derived from an EMBL/GenBank/DDBJ whole genome shotgun (WGS) entry which is preliminary data.</text>
</comment>
<dbReference type="Proteomes" id="UP000688947">
    <property type="component" value="Unassembled WGS sequence"/>
</dbReference>
<evidence type="ECO:0000313" key="4">
    <source>
        <dbReference type="Proteomes" id="UP000688947"/>
    </source>
</evidence>
<accession>A0A8T1U8P4</accession>
<feature type="compositionally biased region" description="Basic and acidic residues" evidence="2">
    <location>
        <begin position="1"/>
        <end position="15"/>
    </location>
</feature>